<accession>A0ABY3R221</accession>
<feature type="domain" description="NAD-dependent epimerase/dehydratase" evidence="1">
    <location>
        <begin position="3"/>
        <end position="56"/>
    </location>
</feature>
<gene>
    <name evidence="2" type="ORF">BjapCC829_07720</name>
    <name evidence="3" type="ORF">BjapCC829_49305</name>
</gene>
<protein>
    <submittedName>
        <fullName evidence="3">NAD-dependent epimerase/dehydratase family protein</fullName>
    </submittedName>
</protein>
<proteinExistence type="predicted"/>
<dbReference type="Gene3D" id="3.90.25.10">
    <property type="entry name" value="UDP-galactose 4-epimerase, domain 1"/>
    <property type="match status" value="1"/>
</dbReference>
<name>A0ABY3R221_9BRAD</name>
<evidence type="ECO:0000259" key="1">
    <source>
        <dbReference type="Pfam" id="PF01370"/>
    </source>
</evidence>
<dbReference type="EMBL" id="CP088102">
    <property type="protein sequence ID" value="UFW91978.1"/>
    <property type="molecule type" value="Genomic_DNA"/>
</dbReference>
<dbReference type="InterPro" id="IPR001509">
    <property type="entry name" value="Epimerase_deHydtase"/>
</dbReference>
<reference evidence="3" key="1">
    <citation type="submission" date="2021-11" db="EMBL/GenBank/DDBJ databases">
        <title>Australian commercial rhizobial inoculants.</title>
        <authorList>
            <person name="Kohlmeier M.G."/>
            <person name="O'Hara G.W."/>
            <person name="Colombi E."/>
            <person name="Ramsay J.P."/>
            <person name="Terpolilli J."/>
        </authorList>
    </citation>
    <scope>NUCLEOTIDE SEQUENCE</scope>
    <source>
        <strain evidence="3">CC829</strain>
        <plasmid evidence="3">pCC829_2</plasmid>
    </source>
</reference>
<dbReference type="RefSeq" id="WP_231144188.1">
    <property type="nucleotide sequence ID" value="NZ_CP088100.1"/>
</dbReference>
<sequence length="57" mass="6466">MRALIRKAKDAKERGERLTRSGIRAEHGFLYVDDLADACVFFMERDDIPNGLINIGT</sequence>
<dbReference type="Pfam" id="PF01370">
    <property type="entry name" value="Epimerase"/>
    <property type="match status" value="1"/>
</dbReference>
<dbReference type="EMBL" id="CP088100">
    <property type="protein sequence ID" value="UFW88409.1"/>
    <property type="molecule type" value="Genomic_DNA"/>
</dbReference>
<keyword evidence="4" id="KW-1185">Reference proteome</keyword>
<dbReference type="Proteomes" id="UP001430990">
    <property type="component" value="Plasmid pCC829_2"/>
</dbReference>
<keyword evidence="3" id="KW-0614">Plasmid</keyword>
<dbReference type="InterPro" id="IPR036291">
    <property type="entry name" value="NAD(P)-bd_dom_sf"/>
</dbReference>
<evidence type="ECO:0000313" key="4">
    <source>
        <dbReference type="Proteomes" id="UP001430990"/>
    </source>
</evidence>
<evidence type="ECO:0000313" key="3">
    <source>
        <dbReference type="EMBL" id="UFW91978.1"/>
    </source>
</evidence>
<dbReference type="SUPFAM" id="SSF51735">
    <property type="entry name" value="NAD(P)-binding Rossmann-fold domains"/>
    <property type="match status" value="1"/>
</dbReference>
<organism evidence="3 4">
    <name type="scientific">Bradyrhizobium barranii</name>
    <dbReference type="NCBI Taxonomy" id="2992140"/>
    <lineage>
        <taxon>Bacteria</taxon>
        <taxon>Pseudomonadati</taxon>
        <taxon>Pseudomonadota</taxon>
        <taxon>Alphaproteobacteria</taxon>
        <taxon>Hyphomicrobiales</taxon>
        <taxon>Nitrobacteraceae</taxon>
        <taxon>Bradyrhizobium</taxon>
    </lineage>
</organism>
<dbReference type="Proteomes" id="UP001430990">
    <property type="component" value="Chromosome"/>
</dbReference>
<evidence type="ECO:0000313" key="2">
    <source>
        <dbReference type="EMBL" id="UFW88409.1"/>
    </source>
</evidence>
<geneLocation type="plasmid" evidence="3 4">
    <name>pCC829_2</name>
</geneLocation>